<dbReference type="AlphaFoldDB" id="A0A0M8MXK1"/>
<gene>
    <name evidence="2" type="ORF">ESCO_000246</name>
</gene>
<dbReference type="EMBL" id="LGSR01000020">
    <property type="protein sequence ID" value="KOS18867.1"/>
    <property type="molecule type" value="Genomic_DNA"/>
</dbReference>
<sequence>MRSRPDPPEAHGEEAHEDAGQDGPLPPSAEDPGELASVAHTSHALPASDDATPKSVQGRRGTGSDTADSAGGPETQEARPDGGSDPFDIASAPPPPGYPSDAVLSPSSSPTRSLKRFTAKVSLNDQTPRLGREARWLLKNAASFQIPSYEIPSSPGSQDALPRRRRRSMSRKPLSIAEEEQEQERQRQAENPEPTPRTGHSAPSAPTTSAFFAPGPAHVSFANAPPPRQDEPAPPGRKPPKTPLRRSILSLVPGDKSAAGAGADLDMDVDMDELGRSLAALPAALLTAGPTPRSTTARKRWKSSALTTEVYRTPVRTRPGGPASPDSVVRTPGGTLRVCGVDGYRCGRDFCFTCL</sequence>
<feature type="region of interest" description="Disordered" evidence="1">
    <location>
        <begin position="144"/>
        <end position="245"/>
    </location>
</feature>
<feature type="compositionally biased region" description="Pro residues" evidence="1">
    <location>
        <begin position="224"/>
        <end position="237"/>
    </location>
</feature>
<evidence type="ECO:0000313" key="2">
    <source>
        <dbReference type="EMBL" id="KOS18867.1"/>
    </source>
</evidence>
<keyword evidence="3" id="KW-1185">Reference proteome</keyword>
<evidence type="ECO:0000313" key="3">
    <source>
        <dbReference type="Proteomes" id="UP000053831"/>
    </source>
</evidence>
<protein>
    <submittedName>
        <fullName evidence="2">Uncharacterized protein</fullName>
    </submittedName>
</protein>
<dbReference type="STRING" id="150374.A0A0M8MXK1"/>
<evidence type="ECO:0000256" key="1">
    <source>
        <dbReference type="SAM" id="MobiDB-lite"/>
    </source>
</evidence>
<proteinExistence type="predicted"/>
<dbReference type="Proteomes" id="UP000053831">
    <property type="component" value="Unassembled WGS sequence"/>
</dbReference>
<comment type="caution">
    <text evidence="2">The sequence shown here is derived from an EMBL/GenBank/DDBJ whole genome shotgun (WGS) entry which is preliminary data.</text>
</comment>
<dbReference type="OrthoDB" id="2420608at2759"/>
<accession>A0A0M8MXK1</accession>
<organism evidence="2 3">
    <name type="scientific">Escovopsis weberi</name>
    <dbReference type="NCBI Taxonomy" id="150374"/>
    <lineage>
        <taxon>Eukaryota</taxon>
        <taxon>Fungi</taxon>
        <taxon>Dikarya</taxon>
        <taxon>Ascomycota</taxon>
        <taxon>Pezizomycotina</taxon>
        <taxon>Sordariomycetes</taxon>
        <taxon>Hypocreomycetidae</taxon>
        <taxon>Hypocreales</taxon>
        <taxon>Hypocreaceae</taxon>
        <taxon>Escovopsis</taxon>
    </lineage>
</organism>
<reference evidence="2 3" key="1">
    <citation type="submission" date="2015-07" db="EMBL/GenBank/DDBJ databases">
        <title>The genome of the fungus Escovopsis weberi, a specialized disease agent of ant agriculture.</title>
        <authorList>
            <person name="de Man T.J."/>
            <person name="Stajich J.E."/>
            <person name="Kubicek C.P."/>
            <person name="Chenthamara K."/>
            <person name="Atanasova L."/>
            <person name="Druzhinina I.S."/>
            <person name="Birnbaum S."/>
            <person name="Barribeau S.M."/>
            <person name="Teiling C."/>
            <person name="Suen G."/>
            <person name="Currie C."/>
            <person name="Gerardo N.M."/>
        </authorList>
    </citation>
    <scope>NUCLEOTIDE SEQUENCE [LARGE SCALE GENOMIC DNA]</scope>
</reference>
<name>A0A0M8MXK1_ESCWE</name>
<feature type="region of interest" description="Disordered" evidence="1">
    <location>
        <begin position="1"/>
        <end position="129"/>
    </location>
</feature>
<feature type="compositionally biased region" description="Basic and acidic residues" evidence="1">
    <location>
        <begin position="1"/>
        <end position="19"/>
    </location>
</feature>